<dbReference type="AlphaFoldDB" id="A0A0D8FUP3"/>
<dbReference type="FunFam" id="3.40.605.10:FF:000007">
    <property type="entry name" value="NAD/NADP-dependent betaine aldehyde dehydrogenase"/>
    <property type="match status" value="1"/>
</dbReference>
<dbReference type="Gene3D" id="3.40.605.10">
    <property type="entry name" value="Aldehyde Dehydrogenase, Chain A, domain 1"/>
    <property type="match status" value="1"/>
</dbReference>
<comment type="similarity">
    <text evidence="2 9">Belongs to the aldehyde dehydrogenase family.</text>
</comment>
<keyword evidence="4 9" id="KW-0560">Oxidoreductase</keyword>
<dbReference type="GO" id="GO:0010133">
    <property type="term" value="P:L-proline catabolic process to L-glutamate"/>
    <property type="evidence" value="ECO:0007669"/>
    <property type="project" value="InterPro"/>
</dbReference>
<comment type="pathway">
    <text evidence="1">Amino-acid degradation; L-proline degradation into L-glutamate; L-glutamate from L-proline: step 2/2.</text>
</comment>
<dbReference type="GO" id="GO:0003700">
    <property type="term" value="F:DNA-binding transcription factor activity"/>
    <property type="evidence" value="ECO:0007669"/>
    <property type="project" value="InterPro"/>
</dbReference>
<evidence type="ECO:0000256" key="8">
    <source>
        <dbReference type="PROSITE-ProRule" id="PRU10007"/>
    </source>
</evidence>
<proteinExistence type="inferred from homology"/>
<reference evidence="13 14" key="1">
    <citation type="submission" date="2015-01" db="EMBL/GenBank/DDBJ databases">
        <title>Draft genome of the acidophilic iron oxidizer Ferrimicrobium acidiphilum strain T23.</title>
        <authorList>
            <person name="Poehlein A."/>
            <person name="Eisen S."/>
            <person name="Schloemann M."/>
            <person name="Johnson B.D."/>
            <person name="Daniel R."/>
            <person name="Muehling M."/>
        </authorList>
    </citation>
    <scope>NUCLEOTIDE SEQUENCE [LARGE SCALE GENOMIC DNA]</scope>
    <source>
        <strain evidence="13 14">T23</strain>
    </source>
</reference>
<dbReference type="InterPro" id="IPR029510">
    <property type="entry name" value="Ald_DH_CS_GLU"/>
</dbReference>
<dbReference type="GO" id="GO:0004657">
    <property type="term" value="F:proline dehydrogenase activity"/>
    <property type="evidence" value="ECO:0007669"/>
    <property type="project" value="InterPro"/>
</dbReference>
<dbReference type="InterPro" id="IPR016162">
    <property type="entry name" value="Ald_DH_N"/>
</dbReference>
<comment type="catalytic activity">
    <reaction evidence="6">
        <text>L-glutamate 5-semialdehyde + NAD(+) + H2O = L-glutamate + NADH + 2 H(+)</text>
        <dbReference type="Rhea" id="RHEA:30235"/>
        <dbReference type="ChEBI" id="CHEBI:15377"/>
        <dbReference type="ChEBI" id="CHEBI:15378"/>
        <dbReference type="ChEBI" id="CHEBI:29985"/>
        <dbReference type="ChEBI" id="CHEBI:57540"/>
        <dbReference type="ChEBI" id="CHEBI:57945"/>
        <dbReference type="ChEBI" id="CHEBI:58066"/>
        <dbReference type="EC" id="1.2.1.88"/>
    </reaction>
</comment>
<dbReference type="Pfam" id="PF01619">
    <property type="entry name" value="Pro_dh"/>
    <property type="match status" value="1"/>
</dbReference>
<dbReference type="eggNOG" id="COG1012">
    <property type="taxonomic scope" value="Bacteria"/>
</dbReference>
<evidence type="ECO:0000256" key="7">
    <source>
        <dbReference type="PIRSR" id="PIRSR000197-1"/>
    </source>
</evidence>
<dbReference type="SUPFAM" id="SSF53720">
    <property type="entry name" value="ALDH-like"/>
    <property type="match status" value="1"/>
</dbReference>
<dbReference type="InterPro" id="IPR041514">
    <property type="entry name" value="PutA_N"/>
</dbReference>
<dbReference type="PROSITE" id="PS00070">
    <property type="entry name" value="ALDEHYDE_DEHYDR_CYS"/>
    <property type="match status" value="1"/>
</dbReference>
<dbReference type="SUPFAM" id="SSF51730">
    <property type="entry name" value="FAD-linked oxidoreductase"/>
    <property type="match status" value="1"/>
</dbReference>
<evidence type="ECO:0000259" key="11">
    <source>
        <dbReference type="Pfam" id="PF01619"/>
    </source>
</evidence>
<evidence type="ECO:0000256" key="1">
    <source>
        <dbReference type="ARBA" id="ARBA00004786"/>
    </source>
</evidence>
<dbReference type="PANTHER" id="PTHR42862:SF1">
    <property type="entry name" value="DELTA-1-PYRROLINE-5-CARBOXYLATE DEHYDROGENASE 2, ISOFORM A-RELATED"/>
    <property type="match status" value="1"/>
</dbReference>
<evidence type="ECO:0000256" key="6">
    <source>
        <dbReference type="ARBA" id="ARBA00048142"/>
    </source>
</evidence>
<dbReference type="PANTHER" id="PTHR42862">
    <property type="entry name" value="DELTA-1-PYRROLINE-5-CARBOXYLATE DEHYDROGENASE 1, ISOFORM A-RELATED"/>
    <property type="match status" value="1"/>
</dbReference>
<dbReference type="EC" id="1.2.1.88" evidence="3"/>
<dbReference type="FunFam" id="3.40.309.10:FF:000005">
    <property type="entry name" value="1-pyrroline-5-carboxylate dehydrogenase 1"/>
    <property type="match status" value="1"/>
</dbReference>
<dbReference type="InterPro" id="IPR050485">
    <property type="entry name" value="Proline_metab_enzyme"/>
</dbReference>
<dbReference type="STRING" id="1121877.FEAC_14690"/>
<evidence type="ECO:0000256" key="9">
    <source>
        <dbReference type="RuleBase" id="RU003345"/>
    </source>
</evidence>
<dbReference type="PROSITE" id="PS00687">
    <property type="entry name" value="ALDEHYDE_DEHYDR_GLU"/>
    <property type="match status" value="1"/>
</dbReference>
<dbReference type="InterPro" id="IPR025703">
    <property type="entry name" value="Bifunct_PutA"/>
</dbReference>
<feature type="active site" evidence="7 8">
    <location>
        <position position="744"/>
    </location>
</feature>
<name>A0A0D8FUP3_9ACTN</name>
<dbReference type="GO" id="GO:0003842">
    <property type="term" value="F:L-glutamate gamma-semialdehyde dehydrogenase activity"/>
    <property type="evidence" value="ECO:0007669"/>
    <property type="project" value="UniProtKB-EC"/>
</dbReference>
<feature type="active site" evidence="7">
    <location>
        <position position="778"/>
    </location>
</feature>
<evidence type="ECO:0000256" key="5">
    <source>
        <dbReference type="ARBA" id="ARBA00023027"/>
    </source>
</evidence>
<feature type="domain" description="Proline utilization A N-terminal" evidence="12">
    <location>
        <begin position="37"/>
        <end position="120"/>
    </location>
</feature>
<dbReference type="GO" id="GO:0009898">
    <property type="term" value="C:cytoplasmic side of plasma membrane"/>
    <property type="evidence" value="ECO:0007669"/>
    <property type="project" value="TreeGrafter"/>
</dbReference>
<evidence type="ECO:0000256" key="4">
    <source>
        <dbReference type="ARBA" id="ARBA00023002"/>
    </source>
</evidence>
<dbReference type="Pfam" id="PF18083">
    <property type="entry name" value="PutA_N"/>
    <property type="match status" value="1"/>
</dbReference>
<keyword evidence="5" id="KW-0520">NAD</keyword>
<evidence type="ECO:0000259" key="12">
    <source>
        <dbReference type="Pfam" id="PF18083"/>
    </source>
</evidence>
<dbReference type="Gene3D" id="3.20.20.220">
    <property type="match status" value="1"/>
</dbReference>
<dbReference type="PIRSF" id="PIRSF000197">
    <property type="entry name" value="Bifunct_PutA"/>
    <property type="match status" value="1"/>
</dbReference>
<accession>A0A0D8FUP3</accession>
<dbReference type="eggNOG" id="COG0506">
    <property type="taxonomic scope" value="Bacteria"/>
</dbReference>
<organism evidence="13 14">
    <name type="scientific">Ferrimicrobium acidiphilum DSM 19497</name>
    <dbReference type="NCBI Taxonomy" id="1121877"/>
    <lineage>
        <taxon>Bacteria</taxon>
        <taxon>Bacillati</taxon>
        <taxon>Actinomycetota</taxon>
        <taxon>Acidimicrobiia</taxon>
        <taxon>Acidimicrobiales</taxon>
        <taxon>Acidimicrobiaceae</taxon>
        <taxon>Ferrimicrobium</taxon>
    </lineage>
</organism>
<dbReference type="InterPro" id="IPR016161">
    <property type="entry name" value="Ald_DH/histidinol_DH"/>
</dbReference>
<gene>
    <name evidence="13" type="primary">rocA2</name>
    <name evidence="13" type="ORF">FEAC_14690</name>
</gene>
<dbReference type="Proteomes" id="UP000032336">
    <property type="component" value="Unassembled WGS sequence"/>
</dbReference>
<evidence type="ECO:0000313" key="14">
    <source>
        <dbReference type="Proteomes" id="UP000032336"/>
    </source>
</evidence>
<dbReference type="InterPro" id="IPR016163">
    <property type="entry name" value="Ald_DH_C"/>
</dbReference>
<feature type="domain" description="Proline dehydrogenase" evidence="11">
    <location>
        <begin position="132"/>
        <end position="430"/>
    </location>
</feature>
<sequence length="984" mass="107645">MMSLESVHSGSLEPAIQEIAAAISAYDGPSGVYQLKGFASLVMKQALKDPVFRADLFRLVDVFPSLEGPEQITAHVLEYLDPRAPKWMAASQSLASKLGIGRSVLTSLTRNNIIEMANQFILGTELDEIARKVGQMAQQGYLTTVDLLGEKIITYPESDRYIKRLTDIHERLATSAPFLAINTKLTGPKISISVKPSALTPHYGPLQRRVAIDEVIERITPLLKSAQDAGSLIFLDMEHYDTYELTLEIFNRLVNDPNFADLQLGLVLQAYLRRHVTELKSLLARLEGYESDNPRLWIRLVKGAYWDTEFAQASSESHTPPVFTDKAESDISYEESVKLLLDNHRKVHPAFGSHNLRSLSFAIAYARSLGLTPDDYEIQMLFGMAEPMSSALLAQGQSVRIYTPVGELLPGMSYLVRRLLENTSNSSFVRARFGGKQSIARLVAPPKLTRESKPPTGYPAGYKHEPTTEFHHQHEMRLQQEAIENVATTLNTSNKIRLSIGRPLAESGVWSTSLNPANPTQILAQIEEANEEQVEAAVSAALAAQPEWSSASLPERATILRKAAAYLRSHRSEINAIEIMEAGKPWLEADNDIGEAIDFLEYYAIWAERLDTERLDSPAGETNQLRYRSRGVTLVIPPWNFPLAIPMGMTAAALVMGNSVILKPAEQTPITASYIVRAFEHAGLPAGALCLVPGRGETVGAKLVRHPQISTIAFTGSRAVGLDIIEAASHVAPGQTSLKRVVAEMGGKNAIVVDMDADLDQAVPGVIYSAFGFAGQKCSACSRVIVHRQIFDAFVDRLALATSTLIVGDPRDPAIQVGPVVDDAAFAKITRMIEEGKKGSELLEQGTLPDSDGYYIPPTVFVNPDRQSPLYREEIFGPVLTVERADDLDDAIWRANDTIYALTQGVFSRSAQAIARVANAARAGNFYVNRGITGAVPGRHPFGGFGNSGVGFKAGGPSYLIQFADQQVISENLLRQGFSPDISE</sequence>
<evidence type="ECO:0000313" key="13">
    <source>
        <dbReference type="EMBL" id="KJE76821.1"/>
    </source>
</evidence>
<dbReference type="EMBL" id="JXUW01000011">
    <property type="protein sequence ID" value="KJE76821.1"/>
    <property type="molecule type" value="Genomic_DNA"/>
</dbReference>
<dbReference type="Pfam" id="PF00171">
    <property type="entry name" value="Aldedh"/>
    <property type="match status" value="1"/>
</dbReference>
<keyword evidence="14" id="KW-1185">Reference proteome</keyword>
<dbReference type="InterPro" id="IPR029041">
    <property type="entry name" value="FAD-linked_oxidoreductase-like"/>
</dbReference>
<evidence type="ECO:0000259" key="10">
    <source>
        <dbReference type="Pfam" id="PF00171"/>
    </source>
</evidence>
<feature type="domain" description="Aldehyde dehydrogenase" evidence="10">
    <location>
        <begin position="513"/>
        <end position="967"/>
    </location>
</feature>
<comment type="caution">
    <text evidence="13">The sequence shown here is derived from an EMBL/GenBank/DDBJ whole genome shotgun (WGS) entry which is preliminary data.</text>
</comment>
<dbReference type="InterPro" id="IPR015590">
    <property type="entry name" value="Aldehyde_DH_dom"/>
</dbReference>
<dbReference type="InterPro" id="IPR002872">
    <property type="entry name" value="Proline_DH_dom"/>
</dbReference>
<dbReference type="Gene3D" id="3.40.309.10">
    <property type="entry name" value="Aldehyde Dehydrogenase, Chain A, domain 2"/>
    <property type="match status" value="1"/>
</dbReference>
<evidence type="ECO:0000256" key="3">
    <source>
        <dbReference type="ARBA" id="ARBA00012884"/>
    </source>
</evidence>
<evidence type="ECO:0000256" key="2">
    <source>
        <dbReference type="ARBA" id="ARBA00009986"/>
    </source>
</evidence>
<dbReference type="InterPro" id="IPR016160">
    <property type="entry name" value="Ald_DH_CS_CYS"/>
</dbReference>
<dbReference type="PATRIC" id="fig|1121877.4.peg.1617"/>
<protein>
    <recommendedName>
        <fullName evidence="3">L-glutamate gamma-semialdehyde dehydrogenase</fullName>
        <ecNumber evidence="3">1.2.1.88</ecNumber>
    </recommendedName>
</protein>